<dbReference type="OrthoDB" id="9790023at2"/>
<gene>
    <name evidence="1" type="ORF">NIES1031_00305</name>
</gene>
<keyword evidence="2" id="KW-1185">Reference proteome</keyword>
<accession>A0A1U7HZR3</accession>
<dbReference type="EMBL" id="MRCC01000001">
    <property type="protein sequence ID" value="OKH29086.1"/>
    <property type="molecule type" value="Genomic_DNA"/>
</dbReference>
<comment type="caution">
    <text evidence="1">The sequence shown here is derived from an EMBL/GenBank/DDBJ whole genome shotgun (WGS) entry which is preliminary data.</text>
</comment>
<dbReference type="AlphaFoldDB" id="A0A1U7HZR3"/>
<dbReference type="InterPro" id="IPR024078">
    <property type="entry name" value="LmbE-like_dom_sf"/>
</dbReference>
<dbReference type="PANTHER" id="PTHR12993">
    <property type="entry name" value="N-ACETYLGLUCOSAMINYL-PHOSPHATIDYLINOSITOL DE-N-ACETYLASE-RELATED"/>
    <property type="match status" value="1"/>
</dbReference>
<dbReference type="Pfam" id="PF02585">
    <property type="entry name" value="PIG-L"/>
    <property type="match status" value="1"/>
</dbReference>
<evidence type="ECO:0000313" key="1">
    <source>
        <dbReference type="EMBL" id="OKH29086.1"/>
    </source>
</evidence>
<dbReference type="Gene3D" id="3.40.50.10320">
    <property type="entry name" value="LmbE-like"/>
    <property type="match status" value="1"/>
</dbReference>
<organism evidence="1 2">
    <name type="scientific">Chroogloeocystis siderophila 5.2 s.c.1</name>
    <dbReference type="NCBI Taxonomy" id="247279"/>
    <lineage>
        <taxon>Bacteria</taxon>
        <taxon>Bacillati</taxon>
        <taxon>Cyanobacteriota</taxon>
        <taxon>Cyanophyceae</taxon>
        <taxon>Oscillatoriophycideae</taxon>
        <taxon>Chroococcales</taxon>
        <taxon>Chroococcaceae</taxon>
        <taxon>Chroogloeocystis</taxon>
    </lineage>
</organism>
<dbReference type="SUPFAM" id="SSF102588">
    <property type="entry name" value="LmbE-like"/>
    <property type="match status" value="1"/>
</dbReference>
<dbReference type="InterPro" id="IPR003737">
    <property type="entry name" value="GlcNAc_PI_deacetylase-related"/>
</dbReference>
<dbReference type="RefSeq" id="WP_073547582.1">
    <property type="nucleotide sequence ID" value="NZ_CAWMVK010000001.1"/>
</dbReference>
<reference evidence="1 2" key="1">
    <citation type="submission" date="2016-11" db="EMBL/GenBank/DDBJ databases">
        <title>Draft Genome Sequences of Nine Cyanobacterial Strains from Diverse Habitats.</title>
        <authorList>
            <person name="Zhu T."/>
            <person name="Hou S."/>
            <person name="Lu X."/>
            <person name="Hess W.R."/>
        </authorList>
    </citation>
    <scope>NUCLEOTIDE SEQUENCE [LARGE SCALE GENOMIC DNA]</scope>
    <source>
        <strain evidence="1 2">5.2 s.c.1</strain>
    </source>
</reference>
<sequence>MNKYHQKIKQRLLSKSRFIYLWWLYKKSKAIAVNQKSAIVFAPHQDDETLGCGGTIALKCDRKVALDVVFLTDGRASYAEYPQICPDQLVQIRQQEAIQALKTLGVAQSAIHFLGKPDGGLAVLSSAERQETINQLVQLLRDRQPQEVYVPYKQDIHPDHKETYALVQAAVQESQLPIEVLQYPVWTRWVPHQLDFKSPELAHAYRLPINKVLNKKIAALAAYQSQYSSIVPGVEPILPPGFIECFISSYEIFFKTSPVKQKLSCEL</sequence>
<evidence type="ECO:0000313" key="2">
    <source>
        <dbReference type="Proteomes" id="UP000185984"/>
    </source>
</evidence>
<dbReference type="Proteomes" id="UP000185984">
    <property type="component" value="Unassembled WGS sequence"/>
</dbReference>
<dbReference type="GO" id="GO:0016811">
    <property type="term" value="F:hydrolase activity, acting on carbon-nitrogen (but not peptide) bonds, in linear amides"/>
    <property type="evidence" value="ECO:0007669"/>
    <property type="project" value="TreeGrafter"/>
</dbReference>
<protein>
    <recommendedName>
        <fullName evidence="3">GlcNAc-PI de-N-acetylase</fullName>
    </recommendedName>
</protein>
<evidence type="ECO:0008006" key="3">
    <source>
        <dbReference type="Google" id="ProtNLM"/>
    </source>
</evidence>
<proteinExistence type="predicted"/>
<dbReference type="STRING" id="247279.NIES1031_00305"/>
<dbReference type="PANTHER" id="PTHR12993:SF29">
    <property type="entry name" value="BLR3841 PROTEIN"/>
    <property type="match status" value="1"/>
</dbReference>
<name>A0A1U7HZR3_9CHRO</name>